<dbReference type="Pfam" id="PF04333">
    <property type="entry name" value="MlaA"/>
    <property type="match status" value="1"/>
</dbReference>
<feature type="signal peptide" evidence="4">
    <location>
        <begin position="1"/>
        <end position="23"/>
    </location>
</feature>
<feature type="compositionally biased region" description="Polar residues" evidence="3">
    <location>
        <begin position="46"/>
        <end position="56"/>
    </location>
</feature>
<dbReference type="GO" id="GO:0120010">
    <property type="term" value="P:intermembrane phospholipid transfer"/>
    <property type="evidence" value="ECO:0007669"/>
    <property type="project" value="TreeGrafter"/>
</dbReference>
<dbReference type="Gene3D" id="3.40.50.1820">
    <property type="entry name" value="alpha/beta hydrolase"/>
    <property type="match status" value="1"/>
</dbReference>
<comment type="similarity">
    <text evidence="1">Belongs to the MlaA family.</text>
</comment>
<dbReference type="STRING" id="320771.Cflav_PD3448"/>
<keyword evidence="5" id="KW-0449">Lipoprotein</keyword>
<comment type="caution">
    <text evidence="5">The sequence shown here is derived from an EMBL/GenBank/DDBJ whole genome shotgun (WGS) entry which is preliminary data.</text>
</comment>
<evidence type="ECO:0000256" key="2">
    <source>
        <dbReference type="ARBA" id="ARBA00022729"/>
    </source>
</evidence>
<dbReference type="InterPro" id="IPR007428">
    <property type="entry name" value="MlaA"/>
</dbReference>
<dbReference type="SUPFAM" id="SSF53474">
    <property type="entry name" value="alpha/beta-Hydrolases"/>
    <property type="match status" value="1"/>
</dbReference>
<dbReference type="EMBL" id="ABOX02000016">
    <property type="protein sequence ID" value="EEF60478.1"/>
    <property type="molecule type" value="Genomic_DNA"/>
</dbReference>
<evidence type="ECO:0000256" key="3">
    <source>
        <dbReference type="SAM" id="MobiDB-lite"/>
    </source>
</evidence>
<evidence type="ECO:0000256" key="4">
    <source>
        <dbReference type="SAM" id="SignalP"/>
    </source>
</evidence>
<gene>
    <name evidence="5" type="ORF">Cflav_PD3448</name>
</gene>
<evidence type="ECO:0000256" key="1">
    <source>
        <dbReference type="ARBA" id="ARBA00010634"/>
    </source>
</evidence>
<dbReference type="InterPro" id="IPR029058">
    <property type="entry name" value="AB_hydrolase_fold"/>
</dbReference>
<protein>
    <submittedName>
        <fullName evidence="5">VacJ family lipoprotein</fullName>
    </submittedName>
</protein>
<dbReference type="PANTHER" id="PTHR30035">
    <property type="entry name" value="LIPOPROTEIN VACJ-RELATED"/>
    <property type="match status" value="1"/>
</dbReference>
<evidence type="ECO:0000313" key="5">
    <source>
        <dbReference type="EMBL" id="EEF60478.1"/>
    </source>
</evidence>
<dbReference type="RefSeq" id="WP_007415429.1">
    <property type="nucleotide sequence ID" value="NZ_ABOX02000016.1"/>
</dbReference>
<dbReference type="PRINTS" id="PR01805">
    <property type="entry name" value="VACJLIPOPROT"/>
</dbReference>
<dbReference type="GO" id="GO:0016020">
    <property type="term" value="C:membrane"/>
    <property type="evidence" value="ECO:0007669"/>
    <property type="project" value="InterPro"/>
</dbReference>
<dbReference type="AlphaFoldDB" id="B9XHY5"/>
<proteinExistence type="inferred from homology"/>
<feature type="region of interest" description="Disordered" evidence="3">
    <location>
        <begin position="31"/>
        <end position="93"/>
    </location>
</feature>
<keyword evidence="6" id="KW-1185">Reference proteome</keyword>
<dbReference type="Proteomes" id="UP000003688">
    <property type="component" value="Unassembled WGS sequence"/>
</dbReference>
<sequence precursor="true">MRRIPFSLLAAIACFLAATGNLAAQLGLSRPGEAKTPGKSVPASPPGSTTNQTDKVLTNLPPANPSLIKRPATVPTSYTHDTTRGNIELPPSVPDPIEPANRVMWTFNKGVMIGIVQPTSKAYRFVVIRPVRTGIGNFGRNLTYPDRLINNLLQGRWAGARHETDRFFCNTVVGVGGLIDVASRWNIPKSDADFGQTFGKWGWKPQVYLMLPIYGPSNDRDAVGLIGDNLANPLLYFPPLSYVTMGITYNNLTDSVDEYVRFADAEMDPYAMLQYAWTFVRKNQVANFQVKGEQDESSLETLQSVFFTYKDPEFPTQGKTRSVFIPTTGKNLKFTYWLQPGKAPVVYIVPGLGSHRLAETSIALAELVYKHGFTAVCVSSVYHSEFMEHASTAAVPAYTPVDTHDLHVALTEIDHWLTGAYNGRLGSRALMGYSMGGFHTMFVAATETTNQSPLIKFDRYVGINTPARLLYGVSKLDEFYQAPLEWPAAERTADIQNTFLKVAALGSTSLRPQTTLPFSAVESKFLIGLTFRFILRDVIFSSQQRYNQGVLKRPIKNLRREPVYQEIMEYSYKDYFEDFVIPYYKTRGIDLTVPATLAKAGDLRTYGPALHSNPKIRLVINRNDFLIADEDFDWMRATFDPKFMTVFEQGGHLGNLSHPAVQKAILGALEDLRPARGESK</sequence>
<dbReference type="OrthoDB" id="9785326at2"/>
<accession>B9XHY5</accession>
<feature type="chain" id="PRO_5002893224" evidence="4">
    <location>
        <begin position="24"/>
        <end position="680"/>
    </location>
</feature>
<organism evidence="5 6">
    <name type="scientific">Pedosphaera parvula (strain Ellin514)</name>
    <dbReference type="NCBI Taxonomy" id="320771"/>
    <lineage>
        <taxon>Bacteria</taxon>
        <taxon>Pseudomonadati</taxon>
        <taxon>Verrucomicrobiota</taxon>
        <taxon>Pedosphaerae</taxon>
        <taxon>Pedosphaerales</taxon>
        <taxon>Pedosphaeraceae</taxon>
        <taxon>Pedosphaera</taxon>
    </lineage>
</organism>
<keyword evidence="2 4" id="KW-0732">Signal</keyword>
<dbReference type="PANTHER" id="PTHR30035:SF3">
    <property type="entry name" value="INTERMEMBRANE PHOSPHOLIPID TRANSPORT SYSTEM LIPOPROTEIN MLAA"/>
    <property type="match status" value="1"/>
</dbReference>
<reference evidence="5 6" key="1">
    <citation type="journal article" date="2011" name="J. Bacteriol.">
        <title>Genome sequence of 'Pedosphaera parvula' Ellin514, an aerobic Verrucomicrobial isolate from pasture soil.</title>
        <authorList>
            <person name="Kant R."/>
            <person name="van Passel M.W."/>
            <person name="Sangwan P."/>
            <person name="Palva A."/>
            <person name="Lucas S."/>
            <person name="Copeland A."/>
            <person name="Lapidus A."/>
            <person name="Glavina Del Rio T."/>
            <person name="Dalin E."/>
            <person name="Tice H."/>
            <person name="Bruce D."/>
            <person name="Goodwin L."/>
            <person name="Pitluck S."/>
            <person name="Chertkov O."/>
            <person name="Larimer F.W."/>
            <person name="Land M.L."/>
            <person name="Hauser L."/>
            <person name="Brettin T.S."/>
            <person name="Detter J.C."/>
            <person name="Han S."/>
            <person name="de Vos W.M."/>
            <person name="Janssen P.H."/>
            <person name="Smidt H."/>
        </authorList>
    </citation>
    <scope>NUCLEOTIDE SEQUENCE [LARGE SCALE GENOMIC DNA]</scope>
    <source>
        <strain evidence="5 6">Ellin514</strain>
    </source>
</reference>
<evidence type="ECO:0000313" key="6">
    <source>
        <dbReference type="Proteomes" id="UP000003688"/>
    </source>
</evidence>
<name>B9XHY5_PEDPL</name>